<comment type="caution">
    <text evidence="5">The sequence shown here is derived from an EMBL/GenBank/DDBJ whole genome shotgun (WGS) entry which is preliminary data.</text>
</comment>
<dbReference type="InterPro" id="IPR019826">
    <property type="entry name" value="Carboxylesterase_B_AS"/>
</dbReference>
<evidence type="ECO:0000313" key="5">
    <source>
        <dbReference type="EMBL" id="KAF9890763.1"/>
    </source>
</evidence>
<evidence type="ECO:0000256" key="3">
    <source>
        <dbReference type="RuleBase" id="RU361235"/>
    </source>
</evidence>
<evidence type="ECO:0000256" key="1">
    <source>
        <dbReference type="ARBA" id="ARBA00005964"/>
    </source>
</evidence>
<reference evidence="5" key="2">
    <citation type="submission" date="2020-02" db="EMBL/GenBank/DDBJ databases">
        <authorList>
            <person name="Gilchrist C.L.M."/>
            <person name="Chooi Y.-H."/>
        </authorList>
    </citation>
    <scope>NUCLEOTIDE SEQUENCE</scope>
    <source>
        <strain evidence="5">MST-FP2251</strain>
    </source>
</reference>
<evidence type="ECO:0000259" key="4">
    <source>
        <dbReference type="Pfam" id="PF00135"/>
    </source>
</evidence>
<sequence length="591" mass="66547">MLDPVDYSDQSGGVTGTVYELVASTFIPPIINFSQQSHSRPQKIKDSQFASTDKAIFPMGNVLSAYQTSDCQVELPGKGTIRGLQFDNKACRYAGVPYAVPPTRDLRWKKPKPLPSSYFSDTGLFDATEFGPVCYQSNYSASVTKNTPKHTYSEDCLRLNIWTPVANKEDPDRKWPVMIWFHGGWFQVGDPSCEPNMDPTELISTGGLNAIFVAVGYRLNVFGFLAGDPLREESNGQEVGNYGLWDQRLALEWVYENIAVFGGDTQNITLAGRSAGAYSVQAQALYDFRGAGPSPKFFHRLVMYSNAIPTQPKTPWECQSQFDELCRFFKIPSACTGEQKLERLRQIPAEDLTNAVMKLDHHTFRPVTDGVFIRPGIFQYHRDGSFAAEFKRRGLRLFIGEVLNEETLYAVTNGPDASLGSLQLQLSNYYPSSTTDRLIQHYTLPVSDDKKDWEALFGRIVSDGQVRAPSRFLVENLLSHGVDSRNVWRYYIAYRLSFISEEVAPASMGVSHAMDRPFWNYSIMHGPTSDERKIMDDWVKDLAAFVGDDRGHSYGTEAKNEMKVVTPRGTIEVQQDARWEELLELMGIFSV</sequence>
<proteinExistence type="inferred from homology"/>
<gene>
    <name evidence="5" type="ORF">FE257_005632</name>
</gene>
<name>A0AAD4CS45_ASPNN</name>
<dbReference type="Proteomes" id="UP001194746">
    <property type="component" value="Unassembled WGS sequence"/>
</dbReference>
<organism evidence="5 6">
    <name type="scientific">Aspergillus nanangensis</name>
    <dbReference type="NCBI Taxonomy" id="2582783"/>
    <lineage>
        <taxon>Eukaryota</taxon>
        <taxon>Fungi</taxon>
        <taxon>Dikarya</taxon>
        <taxon>Ascomycota</taxon>
        <taxon>Pezizomycotina</taxon>
        <taxon>Eurotiomycetes</taxon>
        <taxon>Eurotiomycetidae</taxon>
        <taxon>Eurotiales</taxon>
        <taxon>Aspergillaceae</taxon>
        <taxon>Aspergillus</taxon>
        <taxon>Aspergillus subgen. Circumdati</taxon>
    </lineage>
</organism>
<comment type="similarity">
    <text evidence="1 3">Belongs to the type-B carboxylesterase/lipase family.</text>
</comment>
<dbReference type="Pfam" id="PF00135">
    <property type="entry name" value="COesterase"/>
    <property type="match status" value="1"/>
</dbReference>
<keyword evidence="2 3" id="KW-0378">Hydrolase</keyword>
<accession>A0AAD4CS45</accession>
<dbReference type="AlphaFoldDB" id="A0AAD4CS45"/>
<dbReference type="EMBL" id="VCAU01000024">
    <property type="protein sequence ID" value="KAF9890763.1"/>
    <property type="molecule type" value="Genomic_DNA"/>
</dbReference>
<evidence type="ECO:0000313" key="6">
    <source>
        <dbReference type="Proteomes" id="UP001194746"/>
    </source>
</evidence>
<dbReference type="PANTHER" id="PTHR43142">
    <property type="entry name" value="CARBOXYLIC ESTER HYDROLASE"/>
    <property type="match status" value="1"/>
</dbReference>
<keyword evidence="6" id="KW-1185">Reference proteome</keyword>
<protein>
    <recommendedName>
        <fullName evidence="3">Carboxylic ester hydrolase</fullName>
        <ecNumber evidence="3">3.1.1.-</ecNumber>
    </recommendedName>
</protein>
<dbReference type="InterPro" id="IPR029058">
    <property type="entry name" value="AB_hydrolase_fold"/>
</dbReference>
<dbReference type="SUPFAM" id="SSF53474">
    <property type="entry name" value="alpha/beta-Hydrolases"/>
    <property type="match status" value="1"/>
</dbReference>
<dbReference type="PANTHER" id="PTHR43142:SF8">
    <property type="entry name" value="CARBOXYLIC ESTER HYDROLASE"/>
    <property type="match status" value="1"/>
</dbReference>
<evidence type="ECO:0000256" key="2">
    <source>
        <dbReference type="ARBA" id="ARBA00022801"/>
    </source>
</evidence>
<reference evidence="5" key="1">
    <citation type="journal article" date="2019" name="Beilstein J. Org. Chem.">
        <title>Nanangenines: drimane sesquiterpenoids as the dominant metabolite cohort of a novel Australian fungus, Aspergillus nanangensis.</title>
        <authorList>
            <person name="Lacey H.J."/>
            <person name="Gilchrist C.L.M."/>
            <person name="Crombie A."/>
            <person name="Kalaitzis J.A."/>
            <person name="Vuong D."/>
            <person name="Rutledge P.J."/>
            <person name="Turner P."/>
            <person name="Pitt J.I."/>
            <person name="Lacey E."/>
            <person name="Chooi Y.H."/>
            <person name="Piggott A.M."/>
        </authorList>
    </citation>
    <scope>NUCLEOTIDE SEQUENCE</scope>
    <source>
        <strain evidence="5">MST-FP2251</strain>
    </source>
</reference>
<dbReference type="InterPro" id="IPR002018">
    <property type="entry name" value="CarbesteraseB"/>
</dbReference>
<dbReference type="Gene3D" id="3.40.50.1820">
    <property type="entry name" value="alpha/beta hydrolase"/>
    <property type="match status" value="1"/>
</dbReference>
<dbReference type="GO" id="GO:0016787">
    <property type="term" value="F:hydrolase activity"/>
    <property type="evidence" value="ECO:0007669"/>
    <property type="project" value="UniProtKB-KW"/>
</dbReference>
<feature type="domain" description="Carboxylesterase type B" evidence="4">
    <location>
        <begin position="72"/>
        <end position="551"/>
    </location>
</feature>
<dbReference type="PROSITE" id="PS00122">
    <property type="entry name" value="CARBOXYLESTERASE_B_1"/>
    <property type="match status" value="1"/>
</dbReference>
<dbReference type="EC" id="3.1.1.-" evidence="3"/>